<sequence>MLGVIEFNGITISLIAHTRISLFLKVEYGQKTEYFEITDEILISLVELLLAEKYPELISSEQRKTLNYLRGLSGIVMSDRKSKEGLWGMIDANVKRGHGYFAGGEVIDQSTDVYIALPQKKISLQTIEGIQNACGDLMDALGFELEQKEEPVIGSFFQRLKFLFTSPKTKREAQDIYDKGKFALELAYLNMPNAEITEKLALASSNMMAQLEHVDEGVIRLGAIILVKYKTDVGNSRIIINTLSPQLTALFDSSPQLMNDPTTVFKMINNIQTLPNHFSNTDEPVSVSE</sequence>
<keyword evidence="2" id="KW-1185">Reference proteome</keyword>
<dbReference type="EMBL" id="JAAMPU010000082">
    <property type="protein sequence ID" value="NMH26494.1"/>
    <property type="molecule type" value="Genomic_DNA"/>
</dbReference>
<dbReference type="Proteomes" id="UP000712080">
    <property type="component" value="Unassembled WGS sequence"/>
</dbReference>
<reference evidence="1" key="1">
    <citation type="submission" date="2020-02" db="EMBL/GenBank/DDBJ databases">
        <title>Flavobacterium sp. genome.</title>
        <authorList>
            <person name="Jung H.S."/>
            <person name="Baek J.H."/>
            <person name="Jeon C.O."/>
        </authorList>
    </citation>
    <scope>NUCLEOTIDE SEQUENCE</scope>
    <source>
        <strain evidence="1">SE-s28</strain>
    </source>
</reference>
<dbReference type="RefSeq" id="WP_169525368.1">
    <property type="nucleotide sequence ID" value="NZ_JAAMPU010000082.1"/>
</dbReference>
<accession>A0A972FNI3</accession>
<comment type="caution">
    <text evidence="1">The sequence shown here is derived from an EMBL/GenBank/DDBJ whole genome shotgun (WGS) entry which is preliminary data.</text>
</comment>
<name>A0A972FNI3_9FLAO</name>
<gene>
    <name evidence="1" type="ORF">G6047_00485</name>
</gene>
<evidence type="ECO:0000313" key="1">
    <source>
        <dbReference type="EMBL" id="NMH26494.1"/>
    </source>
</evidence>
<organism evidence="1 2">
    <name type="scientific">Flavobacterium silvaticum</name>
    <dbReference type="NCBI Taxonomy" id="1852020"/>
    <lineage>
        <taxon>Bacteria</taxon>
        <taxon>Pseudomonadati</taxon>
        <taxon>Bacteroidota</taxon>
        <taxon>Flavobacteriia</taxon>
        <taxon>Flavobacteriales</taxon>
        <taxon>Flavobacteriaceae</taxon>
        <taxon>Flavobacterium</taxon>
    </lineage>
</organism>
<dbReference type="AlphaFoldDB" id="A0A972FNI3"/>
<proteinExistence type="predicted"/>
<protein>
    <submittedName>
        <fullName evidence="1">Uncharacterized protein</fullName>
    </submittedName>
</protein>
<evidence type="ECO:0000313" key="2">
    <source>
        <dbReference type="Proteomes" id="UP000712080"/>
    </source>
</evidence>